<name>A0A8J3I0Q8_9CHLR</name>
<protein>
    <submittedName>
        <fullName evidence="6">Helix-turn-helix transcriptional regulator</fullName>
    </submittedName>
</protein>
<dbReference type="SMART" id="SM00382">
    <property type="entry name" value="AAA"/>
    <property type="match status" value="1"/>
</dbReference>
<dbReference type="Pfam" id="PF13401">
    <property type="entry name" value="AAA_22"/>
    <property type="match status" value="1"/>
</dbReference>
<dbReference type="InterPro" id="IPR011990">
    <property type="entry name" value="TPR-like_helical_dom_sf"/>
</dbReference>
<dbReference type="InterPro" id="IPR036388">
    <property type="entry name" value="WH-like_DNA-bd_sf"/>
</dbReference>
<dbReference type="Pfam" id="PF17874">
    <property type="entry name" value="TPR_MalT"/>
    <property type="match status" value="1"/>
</dbReference>
<reference evidence="6" key="1">
    <citation type="submission" date="2020-10" db="EMBL/GenBank/DDBJ databases">
        <title>Taxonomic study of unclassified bacteria belonging to the class Ktedonobacteria.</title>
        <authorList>
            <person name="Yabe S."/>
            <person name="Wang C.M."/>
            <person name="Zheng Y."/>
            <person name="Sakai Y."/>
            <person name="Cavaletti L."/>
            <person name="Monciardini P."/>
            <person name="Donadio S."/>
        </authorList>
    </citation>
    <scope>NUCLEOTIDE SEQUENCE</scope>
    <source>
        <strain evidence="6">SOSP1-1</strain>
    </source>
</reference>
<dbReference type="Pfam" id="PF25873">
    <property type="entry name" value="WHD_MalT"/>
    <property type="match status" value="1"/>
</dbReference>
<proteinExistence type="predicted"/>
<evidence type="ECO:0000256" key="1">
    <source>
        <dbReference type="ARBA" id="ARBA00023015"/>
    </source>
</evidence>
<keyword evidence="3" id="KW-0804">Transcription</keyword>
<keyword evidence="2" id="KW-0238">DNA-binding</keyword>
<dbReference type="Pfam" id="PF00196">
    <property type="entry name" value="GerE"/>
    <property type="match status" value="1"/>
</dbReference>
<evidence type="ECO:0000313" key="6">
    <source>
        <dbReference type="EMBL" id="GHO47189.1"/>
    </source>
</evidence>
<dbReference type="InterPro" id="IPR027417">
    <property type="entry name" value="P-loop_NTPase"/>
</dbReference>
<dbReference type="Gene3D" id="3.40.50.300">
    <property type="entry name" value="P-loop containing nucleotide triphosphate hydrolases"/>
    <property type="match status" value="1"/>
</dbReference>
<dbReference type="Gene3D" id="1.25.40.10">
    <property type="entry name" value="Tetratricopeptide repeat domain"/>
    <property type="match status" value="1"/>
</dbReference>
<feature type="compositionally biased region" description="Basic and acidic residues" evidence="4">
    <location>
        <begin position="933"/>
        <end position="943"/>
    </location>
</feature>
<evidence type="ECO:0000259" key="5">
    <source>
        <dbReference type="PROSITE" id="PS50043"/>
    </source>
</evidence>
<dbReference type="PROSITE" id="PS50043">
    <property type="entry name" value="HTH_LUXR_2"/>
    <property type="match status" value="1"/>
</dbReference>
<evidence type="ECO:0000256" key="2">
    <source>
        <dbReference type="ARBA" id="ARBA00023125"/>
    </source>
</evidence>
<keyword evidence="1" id="KW-0805">Transcription regulation</keyword>
<dbReference type="RefSeq" id="WP_220196476.1">
    <property type="nucleotide sequence ID" value="NZ_BNJF01000002.1"/>
</dbReference>
<dbReference type="GO" id="GO:0006355">
    <property type="term" value="P:regulation of DNA-templated transcription"/>
    <property type="evidence" value="ECO:0007669"/>
    <property type="project" value="InterPro"/>
</dbReference>
<dbReference type="InterPro" id="IPR059106">
    <property type="entry name" value="WHD_MalT"/>
</dbReference>
<evidence type="ECO:0000313" key="7">
    <source>
        <dbReference type="Proteomes" id="UP000612362"/>
    </source>
</evidence>
<sequence length="1030" mass="116535">MSEETGSHTTSWLMHGESQQWSDWLSTVSSFAFESRDGYRFTARKEARTGEHLYWIAYQRVGKRLARKYIGLPNQITLSRLEAVARALSSQDQPLSVPSAGESASQKLDQGKYGLSQCEIPPVSQTLVPRPRLIAQLNEGWMHALTLVTAPAGFGKTTLLATWIRTLPPGNPDVVWISLEARDNDPTTLWTTLLMGLEGKLQETTSPHLHTASMSEDSLLFKYVMEALTNRKEHLLLVLDDYQCITEPAIHTALISLLDQRIPRVHLVIASHVDPPFHLARLRAYDQILEIRREQLSATLQEATVFLREVMQVHLANEEIQEVEALTEGWMAGLRLAALTFKGQPDTANLLQRLRQNRDILNFLLNEVVQQQPESVRTFLLETSIVNVLCASLCNQMTQRTDSQKMLEYLEQANLFIDPLDAGHREYRYQTLFAEALRYRLEQTPSINSTELHERASQWFEEHGNLHEALDHAIKARAWEHAADVMESLLLQGIWYLYRFDIQRGLQQLPSQVISAHPHLCVAYGRLLLLGGQSDADRWLHMAEKRLSLSHAGLLPGEPGKHLLPEGQKQEIIEREIMALRALQAGFYGEEQTARELSQKALRLLPDQACETRAFVSFANAHIALFSGQSREAFQHVLQAGSCFQAAGNVPGQLTILSVAALFSHMQGHLHEAWQLSQQAIEGAAQQGNMPFSGMMLAYFCQADILREWNQLDAALDRVRKELEVSEQTGLELSMELGDLVLMRIHLARGELDAAYNAFQAAMRRPLMIHNPYRQAWLAIGDHVRFWLKRGALSFATHWAEQLAHQKRSPSPFAREREDVACARIWLHQQQPISTLNILEPLAPQAREGGRFLHVIEMLLLQAQAYHLCHQEEQALDVLSQAVRLAEPEGFIRCFVDEGVLIETLLATLQTQHQRPEQASYLNTLRAAFSQEQKEEERIRGGKDGQQQHAPSLAQEGMLTPVSERELDVLRLLAQGASNQEIAHRLVLTVSTVKRHVSNILLKLEVTNRTEAVMRAQELGLISPARERMS</sequence>
<dbReference type="PROSITE" id="PS00622">
    <property type="entry name" value="HTH_LUXR_1"/>
    <property type="match status" value="1"/>
</dbReference>
<dbReference type="Gene3D" id="1.10.10.10">
    <property type="entry name" value="Winged helix-like DNA-binding domain superfamily/Winged helix DNA-binding domain"/>
    <property type="match status" value="1"/>
</dbReference>
<dbReference type="EMBL" id="BNJF01000002">
    <property type="protein sequence ID" value="GHO47189.1"/>
    <property type="molecule type" value="Genomic_DNA"/>
</dbReference>
<evidence type="ECO:0000256" key="3">
    <source>
        <dbReference type="ARBA" id="ARBA00023163"/>
    </source>
</evidence>
<organism evidence="6 7">
    <name type="scientific">Ktedonospora formicarum</name>
    <dbReference type="NCBI Taxonomy" id="2778364"/>
    <lineage>
        <taxon>Bacteria</taxon>
        <taxon>Bacillati</taxon>
        <taxon>Chloroflexota</taxon>
        <taxon>Ktedonobacteria</taxon>
        <taxon>Ktedonobacterales</taxon>
        <taxon>Ktedonobacteraceae</taxon>
        <taxon>Ktedonospora</taxon>
    </lineage>
</organism>
<feature type="domain" description="HTH luxR-type" evidence="5">
    <location>
        <begin position="955"/>
        <end position="1020"/>
    </location>
</feature>
<feature type="region of interest" description="Disordered" evidence="4">
    <location>
        <begin position="933"/>
        <end position="958"/>
    </location>
</feature>
<dbReference type="PRINTS" id="PR00038">
    <property type="entry name" value="HTHLUXR"/>
</dbReference>
<dbReference type="PANTHER" id="PTHR44688">
    <property type="entry name" value="DNA-BINDING TRANSCRIPTIONAL ACTIVATOR DEVR_DOSR"/>
    <property type="match status" value="1"/>
</dbReference>
<dbReference type="PANTHER" id="PTHR44688:SF16">
    <property type="entry name" value="DNA-BINDING TRANSCRIPTIONAL ACTIVATOR DEVR_DOSR"/>
    <property type="match status" value="1"/>
</dbReference>
<dbReference type="SUPFAM" id="SSF48452">
    <property type="entry name" value="TPR-like"/>
    <property type="match status" value="1"/>
</dbReference>
<dbReference type="InterPro" id="IPR016032">
    <property type="entry name" value="Sig_transdc_resp-reg_C-effctor"/>
</dbReference>
<dbReference type="CDD" id="cd06170">
    <property type="entry name" value="LuxR_C_like"/>
    <property type="match status" value="1"/>
</dbReference>
<dbReference type="GO" id="GO:0003677">
    <property type="term" value="F:DNA binding"/>
    <property type="evidence" value="ECO:0007669"/>
    <property type="project" value="UniProtKB-KW"/>
</dbReference>
<dbReference type="SMART" id="SM00421">
    <property type="entry name" value="HTH_LUXR"/>
    <property type="match status" value="1"/>
</dbReference>
<gene>
    <name evidence="6" type="primary">malT_9</name>
    <name evidence="6" type="ORF">KSX_53520</name>
</gene>
<dbReference type="InterPro" id="IPR049945">
    <property type="entry name" value="AAA_22"/>
</dbReference>
<evidence type="ECO:0000256" key="4">
    <source>
        <dbReference type="SAM" id="MobiDB-lite"/>
    </source>
</evidence>
<comment type="caution">
    <text evidence="6">The sequence shown here is derived from an EMBL/GenBank/DDBJ whole genome shotgun (WGS) entry which is preliminary data.</text>
</comment>
<dbReference type="Proteomes" id="UP000612362">
    <property type="component" value="Unassembled WGS sequence"/>
</dbReference>
<dbReference type="InterPro" id="IPR003593">
    <property type="entry name" value="AAA+_ATPase"/>
</dbReference>
<dbReference type="AlphaFoldDB" id="A0A8J3I0Q8"/>
<keyword evidence="7" id="KW-1185">Reference proteome</keyword>
<dbReference type="InterPro" id="IPR041617">
    <property type="entry name" value="TPR_MalT"/>
</dbReference>
<dbReference type="InterPro" id="IPR000792">
    <property type="entry name" value="Tscrpt_reg_LuxR_C"/>
</dbReference>
<dbReference type="GO" id="GO:0016887">
    <property type="term" value="F:ATP hydrolysis activity"/>
    <property type="evidence" value="ECO:0007669"/>
    <property type="project" value="InterPro"/>
</dbReference>
<dbReference type="SUPFAM" id="SSF46894">
    <property type="entry name" value="C-terminal effector domain of the bipartite response regulators"/>
    <property type="match status" value="1"/>
</dbReference>
<dbReference type="SUPFAM" id="SSF52540">
    <property type="entry name" value="P-loop containing nucleoside triphosphate hydrolases"/>
    <property type="match status" value="1"/>
</dbReference>
<accession>A0A8J3I0Q8</accession>